<feature type="coiled-coil region" evidence="1">
    <location>
        <begin position="673"/>
        <end position="700"/>
    </location>
</feature>
<accession>A0A7X0D942</accession>
<feature type="transmembrane region" description="Helical" evidence="2">
    <location>
        <begin position="856"/>
        <end position="875"/>
    </location>
</feature>
<comment type="caution">
    <text evidence="3">The sequence shown here is derived from an EMBL/GenBank/DDBJ whole genome shotgun (WGS) entry which is preliminary data.</text>
</comment>
<feature type="transmembrane region" description="Helical" evidence="2">
    <location>
        <begin position="983"/>
        <end position="1008"/>
    </location>
</feature>
<keyword evidence="2" id="KW-0472">Membrane</keyword>
<evidence type="ECO:0000256" key="2">
    <source>
        <dbReference type="SAM" id="Phobius"/>
    </source>
</evidence>
<dbReference type="Gene3D" id="3.30.2090.10">
    <property type="entry name" value="Multidrug efflux transporter AcrB TolC docking domain, DN and DC subdomains"/>
    <property type="match status" value="2"/>
</dbReference>
<protein>
    <submittedName>
        <fullName evidence="3">HAE1 family hydrophobic/amphiphilic exporter-1</fullName>
    </submittedName>
</protein>
<dbReference type="GO" id="GO:0005886">
    <property type="term" value="C:plasma membrane"/>
    <property type="evidence" value="ECO:0007669"/>
    <property type="project" value="TreeGrafter"/>
</dbReference>
<feature type="transmembrane region" description="Helical" evidence="2">
    <location>
        <begin position="429"/>
        <end position="455"/>
    </location>
</feature>
<dbReference type="Pfam" id="PF00873">
    <property type="entry name" value="ACR_tran"/>
    <property type="match status" value="1"/>
</dbReference>
<feature type="transmembrane region" description="Helical" evidence="2">
    <location>
        <begin position="358"/>
        <end position="378"/>
    </location>
</feature>
<feature type="transmembrane region" description="Helical" evidence="2">
    <location>
        <begin position="461"/>
        <end position="484"/>
    </location>
</feature>
<dbReference type="InterPro" id="IPR001036">
    <property type="entry name" value="Acrflvin-R"/>
</dbReference>
<dbReference type="Gene3D" id="3.30.70.1440">
    <property type="entry name" value="Multidrug efflux transporter AcrB pore domain"/>
    <property type="match status" value="1"/>
</dbReference>
<keyword evidence="4" id="KW-1185">Reference proteome</keyword>
<evidence type="ECO:0000313" key="3">
    <source>
        <dbReference type="EMBL" id="MBB6176060.1"/>
    </source>
</evidence>
<dbReference type="EMBL" id="JACHES010000003">
    <property type="protein sequence ID" value="MBB6176060.1"/>
    <property type="molecule type" value="Genomic_DNA"/>
</dbReference>
<dbReference type="Gene3D" id="1.20.1640.10">
    <property type="entry name" value="Multidrug efflux transporter AcrB transmembrane domain"/>
    <property type="match status" value="2"/>
</dbReference>
<feature type="transmembrane region" description="Helical" evidence="2">
    <location>
        <begin position="520"/>
        <end position="542"/>
    </location>
</feature>
<sequence>MNISHFSIRRPVLTFVSMIIVILLGAVSLFNIPMKLIPDIQPPVGVVVATYPGTGPTEVLEKVTKPLESSLATLPGLKSMTSTSQEGSTLILLQFSWATIIDDMQNDVMQRIDQTPLPDDVQKPRFLKFDPSQFPVIQLTLTSKKGTDELQTLAEQLKAELAKAEGVASVNVSGTLTKRVRVLVDQNKLRTYRLSQQDIANFISANNVSLPGETVVIDERQLSTRILSTVQSVDELKKLVITINPLTNERIRLQDVAKVELVSDEQQTITRTNEQPSVLMSVLQKADANTAEVSKAFQKQLDKLLKKEQFQNVRANILFDQGEFIERTIRNIAQSLVLGGAFAMAVLFIFLRNIKSPIIIGIAIPYSVIVTFVLMYFSDFTLNIMTLGGLALGIGMLVDNSIVVIENISRHLAMGKEPKEAAKDGVSEVGSAIVASTLTSVAVFIPVLFITGLIGDLFTEFAMTIAFSLLASLFVALTVVPMLASRWLRPRRRYREETRLSSAPMRALERSLRWSLRHRFVVLLLAVSLFGVGVVGLTHVGMQFLPNTDEGFFSIRVQTDDGYSLQATERVVKAIEHELKRVDDIETYVSLIGSTQEQSFRGTTQSNVAEIYVKMKPKDERNRSVFVVVDELKSPVQQAVKKVNKTAEVSFNLQASTGSAPNTLTFSVKDTDEQRLKRVVRQIEKRLKSLKEVKEVTTDLSETVDEIQVKIDREKALQHGLTPAQVAVVAEQMTRGMTVTRMIDASTNVYDVTVEYDRNVKNSVPDLKQLLVKKPDGSFVKLGDIASISIGKSRVQIQRVNEQSAVQFTVKYKNSVTLGDISALVDREIEKLDLPSETDIVFSGDRELLESSIDDLALAFALAVTFVYLVMAAQFESFKHPFIIMFTIPLMIIGIAGGLWLTQTPMSVMVIIGGIVLAGIVVNNAIVLVDYMNQLRVRGERDIIVTAVKLRLRPILMTALTTILGLLPLAFGVGDGAELNQPMAITVIGGLISSTFLTLFVIPIVYSFTLSRKFYIQK</sequence>
<feature type="transmembrane region" description="Helical" evidence="2">
    <location>
        <begin position="332"/>
        <end position="351"/>
    </location>
</feature>
<dbReference type="SUPFAM" id="SSF82714">
    <property type="entry name" value="Multidrug efflux transporter AcrB TolC docking domain, DN and DC subdomains"/>
    <property type="match status" value="2"/>
</dbReference>
<name>A0A7X0D942_9BACL</name>
<feature type="transmembrane region" description="Helical" evidence="2">
    <location>
        <begin position="384"/>
        <end position="408"/>
    </location>
</feature>
<feature type="transmembrane region" description="Helical" evidence="2">
    <location>
        <begin position="882"/>
        <end position="902"/>
    </location>
</feature>
<keyword evidence="1" id="KW-0175">Coiled coil</keyword>
<dbReference type="PANTHER" id="PTHR32063:SF0">
    <property type="entry name" value="SWARMING MOTILITY PROTEIN SWRC"/>
    <property type="match status" value="1"/>
</dbReference>
<organism evidence="3 4">
    <name type="scientific">Anoxybacillus tengchongensis</name>
    <dbReference type="NCBI Taxonomy" id="576944"/>
    <lineage>
        <taxon>Bacteria</taxon>
        <taxon>Bacillati</taxon>
        <taxon>Bacillota</taxon>
        <taxon>Bacilli</taxon>
        <taxon>Bacillales</taxon>
        <taxon>Anoxybacillaceae</taxon>
        <taxon>Anoxybacillus</taxon>
    </lineage>
</organism>
<dbReference type="GO" id="GO:0042910">
    <property type="term" value="F:xenobiotic transmembrane transporter activity"/>
    <property type="evidence" value="ECO:0007669"/>
    <property type="project" value="TreeGrafter"/>
</dbReference>
<keyword evidence="2" id="KW-1133">Transmembrane helix</keyword>
<dbReference type="Proteomes" id="UP000523528">
    <property type="component" value="Unassembled WGS sequence"/>
</dbReference>
<evidence type="ECO:0000313" key="4">
    <source>
        <dbReference type="Proteomes" id="UP000523528"/>
    </source>
</evidence>
<dbReference type="PANTHER" id="PTHR32063">
    <property type="match status" value="1"/>
</dbReference>
<dbReference type="AlphaFoldDB" id="A0A7X0D942"/>
<keyword evidence="2" id="KW-0812">Transmembrane</keyword>
<feature type="transmembrane region" description="Helical" evidence="2">
    <location>
        <begin position="12"/>
        <end position="32"/>
    </location>
</feature>
<dbReference type="Gene3D" id="3.30.70.1430">
    <property type="entry name" value="Multidrug efflux transporter AcrB pore domain"/>
    <property type="match status" value="2"/>
</dbReference>
<proteinExistence type="predicted"/>
<dbReference type="RefSeq" id="WP_183247454.1">
    <property type="nucleotide sequence ID" value="NZ_JACHES010000003.1"/>
</dbReference>
<gene>
    <name evidence="3" type="ORF">HNQ82_000871</name>
</gene>
<reference evidence="3 4" key="1">
    <citation type="submission" date="2020-08" db="EMBL/GenBank/DDBJ databases">
        <title>Genomic Encyclopedia of Type Strains, Phase IV (KMG-IV): sequencing the most valuable type-strain genomes for metagenomic binning, comparative biology and taxonomic classification.</title>
        <authorList>
            <person name="Goeker M."/>
        </authorList>
    </citation>
    <scope>NUCLEOTIDE SEQUENCE [LARGE SCALE GENOMIC DNA]</scope>
    <source>
        <strain evidence="3 4">DSM 23211</strain>
    </source>
</reference>
<dbReference type="Gene3D" id="3.30.70.1320">
    <property type="entry name" value="Multidrug efflux transporter AcrB pore domain like"/>
    <property type="match status" value="1"/>
</dbReference>
<dbReference type="SUPFAM" id="SSF82693">
    <property type="entry name" value="Multidrug efflux transporter AcrB pore domain, PN1, PN2, PC1 and PC2 subdomains"/>
    <property type="match status" value="3"/>
</dbReference>
<dbReference type="SUPFAM" id="SSF82866">
    <property type="entry name" value="Multidrug efflux transporter AcrB transmembrane domain"/>
    <property type="match status" value="2"/>
</dbReference>
<feature type="transmembrane region" description="Helical" evidence="2">
    <location>
        <begin position="908"/>
        <end position="929"/>
    </location>
</feature>
<dbReference type="InterPro" id="IPR027463">
    <property type="entry name" value="AcrB_DN_DC_subdom"/>
</dbReference>
<dbReference type="PRINTS" id="PR00702">
    <property type="entry name" value="ACRIFLAVINRP"/>
</dbReference>
<evidence type="ECO:0000256" key="1">
    <source>
        <dbReference type="SAM" id="Coils"/>
    </source>
</evidence>
<feature type="transmembrane region" description="Helical" evidence="2">
    <location>
        <begin position="950"/>
        <end position="971"/>
    </location>
</feature>